<reference evidence="1 2" key="1">
    <citation type="submission" date="2016-10" db="EMBL/GenBank/DDBJ databases">
        <authorList>
            <person name="Varghese N."/>
            <person name="Submissions S."/>
        </authorList>
    </citation>
    <scope>NUCLEOTIDE SEQUENCE [LARGE SCALE GENOMIC DNA]</scope>
    <source>
        <strain evidence="1 2">DSM 2373</strain>
    </source>
</reference>
<gene>
    <name evidence="1" type="ORF">SAMN04488571_107112</name>
</gene>
<dbReference type="EMBL" id="FNFT01000007">
    <property type="protein sequence ID" value="SDK32731.1"/>
    <property type="molecule type" value="Genomic_DNA"/>
</dbReference>
<organism evidence="1 2">
    <name type="scientific">Methanoculleus thermophilus</name>
    <dbReference type="NCBI Taxonomy" id="2200"/>
    <lineage>
        <taxon>Archaea</taxon>
        <taxon>Methanobacteriati</taxon>
        <taxon>Methanobacteriota</taxon>
        <taxon>Stenosarchaea group</taxon>
        <taxon>Methanomicrobia</taxon>
        <taxon>Methanomicrobiales</taxon>
        <taxon>Methanomicrobiaceae</taxon>
        <taxon>Methanoculleus</taxon>
    </lineage>
</organism>
<dbReference type="RefSeq" id="WP_066958443.1">
    <property type="nucleotide sequence ID" value="NZ_BCNX01000010.1"/>
</dbReference>
<dbReference type="AlphaFoldDB" id="A0A1G9AZI2"/>
<dbReference type="Proteomes" id="UP000326500">
    <property type="component" value="Unassembled WGS sequence"/>
</dbReference>
<dbReference type="OrthoDB" id="144594at2157"/>
<accession>A0A1G9AZI2</accession>
<name>A0A1G9AZI2_9EURY</name>
<keyword evidence="2" id="KW-1185">Reference proteome</keyword>
<protein>
    <submittedName>
        <fullName evidence="1">Uncharacterized protein</fullName>
    </submittedName>
</protein>
<proteinExistence type="predicted"/>
<evidence type="ECO:0000313" key="1">
    <source>
        <dbReference type="EMBL" id="SDK32731.1"/>
    </source>
</evidence>
<sequence>MPSLHISRAASNGAAPLDFTLYVPAGFGSLAGAKIPNVEETDDPGRIFTAHFAGGQEVW</sequence>
<evidence type="ECO:0000313" key="2">
    <source>
        <dbReference type="Proteomes" id="UP000326500"/>
    </source>
</evidence>